<dbReference type="OrthoDB" id="9808041at2"/>
<reference evidence="15" key="1">
    <citation type="submission" date="2018-05" db="EMBL/GenBank/DDBJ databases">
        <authorList>
            <person name="Liu B.-T."/>
        </authorList>
    </citation>
    <scope>NUCLEOTIDE SEQUENCE [LARGE SCALE GENOMIC DNA]</scope>
    <source>
        <strain evidence="15">WD6-1</strain>
    </source>
</reference>
<protein>
    <recommendedName>
        <fullName evidence="4">2-amino-4-hydroxy-6-hydroxymethyldihydropteridine pyrophosphokinase</fullName>
        <ecNumber evidence="3">2.7.6.3</ecNumber>
    </recommendedName>
    <alternativeName>
        <fullName evidence="11">6-hydroxymethyl-7,8-dihydropterin pyrophosphokinase</fullName>
    </alternativeName>
    <alternativeName>
        <fullName evidence="12">7,8-dihydro-6-hydroxymethylpterin-pyrophosphokinase</fullName>
    </alternativeName>
</protein>
<evidence type="ECO:0000256" key="8">
    <source>
        <dbReference type="ARBA" id="ARBA00022840"/>
    </source>
</evidence>
<evidence type="ECO:0000256" key="11">
    <source>
        <dbReference type="ARBA" id="ARBA00029766"/>
    </source>
</evidence>
<keyword evidence="8" id="KW-0067">ATP-binding</keyword>
<dbReference type="SUPFAM" id="SSF55083">
    <property type="entry name" value="6-hydroxymethyl-7,8-dihydropterin pyrophosphokinase, HPPK"/>
    <property type="match status" value="1"/>
</dbReference>
<evidence type="ECO:0000256" key="12">
    <source>
        <dbReference type="ARBA" id="ARBA00033413"/>
    </source>
</evidence>
<dbReference type="Proteomes" id="UP000245168">
    <property type="component" value="Unassembled WGS sequence"/>
</dbReference>
<evidence type="ECO:0000256" key="10">
    <source>
        <dbReference type="ARBA" id="ARBA00029409"/>
    </source>
</evidence>
<feature type="domain" description="7,8-dihydro-6-hydroxymethylpterin-pyrophosphokinase" evidence="13">
    <location>
        <begin position="103"/>
        <end position="114"/>
    </location>
</feature>
<comment type="caution">
    <text evidence="14">The sequence shown here is derived from an EMBL/GenBank/DDBJ whole genome shotgun (WGS) entry which is preliminary data.</text>
</comment>
<evidence type="ECO:0000256" key="9">
    <source>
        <dbReference type="ARBA" id="ARBA00022909"/>
    </source>
</evidence>
<dbReference type="GO" id="GO:0003848">
    <property type="term" value="F:2-amino-4-hydroxy-6-hydroxymethyldihydropteridine diphosphokinase activity"/>
    <property type="evidence" value="ECO:0007669"/>
    <property type="project" value="UniProtKB-EC"/>
</dbReference>
<dbReference type="Gene3D" id="3.30.70.560">
    <property type="entry name" value="7,8-Dihydro-6-hydroxymethylpterin-pyrophosphokinase HPPK"/>
    <property type="match status" value="1"/>
</dbReference>
<organism evidence="14 15">
    <name type="scientific">Marinicauda salina</name>
    <dbReference type="NCBI Taxonomy" id="2135793"/>
    <lineage>
        <taxon>Bacteria</taxon>
        <taxon>Pseudomonadati</taxon>
        <taxon>Pseudomonadota</taxon>
        <taxon>Alphaproteobacteria</taxon>
        <taxon>Maricaulales</taxon>
        <taxon>Maricaulaceae</taxon>
        <taxon>Marinicauda</taxon>
    </lineage>
</organism>
<dbReference type="GO" id="GO:0046654">
    <property type="term" value="P:tetrahydrofolate biosynthetic process"/>
    <property type="evidence" value="ECO:0007669"/>
    <property type="project" value="UniProtKB-UniPathway"/>
</dbReference>
<keyword evidence="15" id="KW-1185">Reference proteome</keyword>
<evidence type="ECO:0000313" key="14">
    <source>
        <dbReference type="EMBL" id="PWE17956.1"/>
    </source>
</evidence>
<evidence type="ECO:0000256" key="1">
    <source>
        <dbReference type="ARBA" id="ARBA00005051"/>
    </source>
</evidence>
<dbReference type="InterPro" id="IPR000550">
    <property type="entry name" value="Hppk"/>
</dbReference>
<evidence type="ECO:0000259" key="13">
    <source>
        <dbReference type="PROSITE" id="PS00794"/>
    </source>
</evidence>
<evidence type="ECO:0000256" key="4">
    <source>
        <dbReference type="ARBA" id="ARBA00016218"/>
    </source>
</evidence>
<dbReference type="PROSITE" id="PS00794">
    <property type="entry name" value="HPPK"/>
    <property type="match status" value="1"/>
</dbReference>
<dbReference type="CDD" id="cd00483">
    <property type="entry name" value="HPPK"/>
    <property type="match status" value="1"/>
</dbReference>
<dbReference type="Pfam" id="PF01288">
    <property type="entry name" value="HPPK"/>
    <property type="match status" value="1"/>
</dbReference>
<dbReference type="PANTHER" id="PTHR43071:SF1">
    <property type="entry name" value="2-AMINO-4-HYDROXY-6-HYDROXYMETHYLDIHYDROPTERIDINE PYROPHOSPHOKINASE"/>
    <property type="match status" value="1"/>
</dbReference>
<dbReference type="EMBL" id="QEXV01000002">
    <property type="protein sequence ID" value="PWE17956.1"/>
    <property type="molecule type" value="Genomic_DNA"/>
</dbReference>
<evidence type="ECO:0000256" key="5">
    <source>
        <dbReference type="ARBA" id="ARBA00022679"/>
    </source>
</evidence>
<keyword evidence="9" id="KW-0289">Folate biosynthesis</keyword>
<dbReference type="EC" id="2.7.6.3" evidence="3"/>
<accession>A0A2U2BVA0</accession>
<evidence type="ECO:0000256" key="6">
    <source>
        <dbReference type="ARBA" id="ARBA00022741"/>
    </source>
</evidence>
<dbReference type="RefSeq" id="WP_109252310.1">
    <property type="nucleotide sequence ID" value="NZ_QEXV01000002.1"/>
</dbReference>
<dbReference type="UniPathway" id="UPA00077">
    <property type="reaction ID" value="UER00155"/>
</dbReference>
<evidence type="ECO:0000256" key="2">
    <source>
        <dbReference type="ARBA" id="ARBA00005810"/>
    </source>
</evidence>
<sequence length="190" mass="21079">MPSCRTESENRAGNRIYVALGANQAYRRRTPLENLRRALNRLQSQGIEIAACSRPWRTPAWPDPSDPPYVNGVVEVSTDLPAPALMEALHAVEAEFGRTRRERNAPRPIDLDLIDYRGKVAEAGSPILPHPRMAERAFVLLPLRDIAPHWRHPATGRSLDQLIGRLPAADRRAARPHGGTLCAAPSRLKA</sequence>
<keyword evidence="6" id="KW-0547">Nucleotide-binding</keyword>
<dbReference type="InterPro" id="IPR035907">
    <property type="entry name" value="Hppk_sf"/>
</dbReference>
<dbReference type="AlphaFoldDB" id="A0A2U2BVA0"/>
<dbReference type="GO" id="GO:0046656">
    <property type="term" value="P:folic acid biosynthetic process"/>
    <property type="evidence" value="ECO:0007669"/>
    <property type="project" value="UniProtKB-KW"/>
</dbReference>
<comment type="similarity">
    <text evidence="2">Belongs to the HPPK family.</text>
</comment>
<name>A0A2U2BVA0_9PROT</name>
<evidence type="ECO:0000313" key="15">
    <source>
        <dbReference type="Proteomes" id="UP000245168"/>
    </source>
</evidence>
<dbReference type="NCBIfam" id="TIGR01498">
    <property type="entry name" value="folK"/>
    <property type="match status" value="1"/>
</dbReference>
<dbReference type="GO" id="GO:0016301">
    <property type="term" value="F:kinase activity"/>
    <property type="evidence" value="ECO:0007669"/>
    <property type="project" value="UniProtKB-KW"/>
</dbReference>
<comment type="pathway">
    <text evidence="1">Cofactor biosynthesis; tetrahydrofolate biosynthesis; 2-amino-4-hydroxy-6-hydroxymethyl-7,8-dihydropteridine diphosphate from 7,8-dihydroneopterin triphosphate: step 4/4.</text>
</comment>
<proteinExistence type="inferred from homology"/>
<gene>
    <name evidence="14" type="primary">folK</name>
    <name evidence="14" type="ORF">DDZ18_05110</name>
</gene>
<dbReference type="GO" id="GO:0005524">
    <property type="term" value="F:ATP binding"/>
    <property type="evidence" value="ECO:0007669"/>
    <property type="project" value="UniProtKB-KW"/>
</dbReference>
<dbReference type="PANTHER" id="PTHR43071">
    <property type="entry name" value="2-AMINO-4-HYDROXY-6-HYDROXYMETHYLDIHYDROPTERIDINE PYROPHOSPHOKINASE"/>
    <property type="match status" value="1"/>
</dbReference>
<keyword evidence="5" id="KW-0808">Transferase</keyword>
<evidence type="ECO:0000256" key="3">
    <source>
        <dbReference type="ARBA" id="ARBA00013253"/>
    </source>
</evidence>
<comment type="function">
    <text evidence="10">Catalyzes the transfer of pyrophosphate from adenosine triphosphate (ATP) to 6-hydroxymethyl-7,8-dihydropterin, an enzymatic step in folate biosynthesis pathway.</text>
</comment>
<keyword evidence="7 14" id="KW-0418">Kinase</keyword>
<evidence type="ECO:0000256" key="7">
    <source>
        <dbReference type="ARBA" id="ARBA00022777"/>
    </source>
</evidence>